<name>A0A1G5Q2X3_9RHOB</name>
<dbReference type="GO" id="GO:0017004">
    <property type="term" value="P:cytochrome complex assembly"/>
    <property type="evidence" value="ECO:0007669"/>
    <property type="project" value="UniProtKB-KW"/>
</dbReference>
<dbReference type="Proteomes" id="UP000198767">
    <property type="component" value="Unassembled WGS sequence"/>
</dbReference>
<dbReference type="NCBIfam" id="TIGR03142">
    <property type="entry name" value="cytochro_ccmI"/>
    <property type="match status" value="1"/>
</dbReference>
<keyword evidence="2" id="KW-0472">Membrane</keyword>
<dbReference type="AlphaFoldDB" id="A0A1G5Q2X3"/>
<gene>
    <name evidence="3" type="ORF">SAMN04488118_102452</name>
</gene>
<dbReference type="InterPro" id="IPR017560">
    <property type="entry name" value="Cyt_c_biogenesis_CcmI"/>
</dbReference>
<organism evidence="3 4">
    <name type="scientific">Epibacterium ulvae</name>
    <dbReference type="NCBI Taxonomy" id="1156985"/>
    <lineage>
        <taxon>Bacteria</taxon>
        <taxon>Pseudomonadati</taxon>
        <taxon>Pseudomonadota</taxon>
        <taxon>Alphaproteobacteria</taxon>
        <taxon>Rhodobacterales</taxon>
        <taxon>Roseobacteraceae</taxon>
        <taxon>Epibacterium</taxon>
    </lineage>
</organism>
<proteinExistence type="predicted"/>
<dbReference type="Gene3D" id="1.25.40.10">
    <property type="entry name" value="Tetratricopeptide repeat domain"/>
    <property type="match status" value="1"/>
</dbReference>
<keyword evidence="2" id="KW-1133">Transmembrane helix</keyword>
<evidence type="ECO:0000256" key="1">
    <source>
        <dbReference type="ARBA" id="ARBA00022748"/>
    </source>
</evidence>
<protein>
    <submittedName>
        <fullName evidence="3">Cytochrome c-type biogenesis protein CcmH</fullName>
    </submittedName>
</protein>
<dbReference type="EMBL" id="FMWG01000002">
    <property type="protein sequence ID" value="SCZ55649.1"/>
    <property type="molecule type" value="Genomic_DNA"/>
</dbReference>
<evidence type="ECO:0000313" key="4">
    <source>
        <dbReference type="Proteomes" id="UP000198767"/>
    </source>
</evidence>
<feature type="transmembrane region" description="Helical" evidence="2">
    <location>
        <begin position="94"/>
        <end position="113"/>
    </location>
</feature>
<dbReference type="SUPFAM" id="SSF48452">
    <property type="entry name" value="TPR-like"/>
    <property type="match status" value="1"/>
</dbReference>
<evidence type="ECO:0000256" key="2">
    <source>
        <dbReference type="SAM" id="Phobius"/>
    </source>
</evidence>
<keyword evidence="2" id="KW-0812">Transmembrane</keyword>
<keyword evidence="1" id="KW-0201">Cytochrome c-type biogenesis</keyword>
<dbReference type="RefSeq" id="WP_090216788.1">
    <property type="nucleotide sequence ID" value="NZ_FMWG01000002.1"/>
</dbReference>
<evidence type="ECO:0000313" key="3">
    <source>
        <dbReference type="EMBL" id="SCZ55649.1"/>
    </source>
</evidence>
<dbReference type="STRING" id="1156985.SAMN04488118_102452"/>
<reference evidence="3 4" key="1">
    <citation type="submission" date="2016-10" db="EMBL/GenBank/DDBJ databases">
        <authorList>
            <person name="de Groot N.N."/>
        </authorList>
    </citation>
    <scope>NUCLEOTIDE SEQUENCE [LARGE SCALE GENOMIC DNA]</scope>
    <source>
        <strain evidence="3 4">U95</strain>
    </source>
</reference>
<accession>A0A1G5Q2X3</accession>
<dbReference type="OrthoDB" id="9815847at2"/>
<dbReference type="InterPro" id="IPR011990">
    <property type="entry name" value="TPR-like_helical_dom_sf"/>
</dbReference>
<keyword evidence="4" id="KW-1185">Reference proteome</keyword>
<sequence length="408" mass="43807">MSFWIVTAAMSLAIGLLLALVLVRARSAAEPAAAYDLRLYQQQLRDVDKDVARGLVHEADGERVRIEISRRILAADAAVQRHTSGNAQPRMPSFVTALAVVVFLLTGTFYLYAQLGAPGYPDLALNTRLEQARLYANTRPSQAEMEADAPKAAPPQVEQGYEALVAQLREAAAARPEDAQGQALLVRHEARLGNLKAAYQAKTRQIALLGAAATSDDYTEQAELMIIAAGGLVSPEAEIALRKALELNASQGMARYYWGLMMGQFGRPDLAFDIWRETLSVSPENARWTIAIQAQIGDMAERAGQNYTPIAPGSALAGPSAGDIDAAAELTPQARAEMIHSMVASLSDRLASDGGTAQEWGQLIVALSVLNRVDEALTILSEARARFADSPEDRRVIDTAATQAGFAP</sequence>